<sequence length="172" mass="19913">MYHQSPQMNKFSSHLNVDTYNDDLIYRPVPRRSPLTKLANNLLLQAKVLQRLINFQQVNQLSYEIPHNKYARNPWSYAPEFLKVFGDVQTHIGGKAIFDCVLLGTPRPKVCWLFNDEKLQFKDVVIDDTCDLCRLTIPNVQQQHYGIYTIICENEVGRAVASASLLPIDRYD</sequence>
<evidence type="ECO:0000256" key="3">
    <source>
        <dbReference type="ARBA" id="ARBA00023319"/>
    </source>
</evidence>
<protein>
    <submittedName>
        <fullName evidence="6">Ig-like domain-containing protein</fullName>
    </submittedName>
</protein>
<dbReference type="WBParaSite" id="SMUV_0000383201-mRNA-1">
    <property type="protein sequence ID" value="SMUV_0000383201-mRNA-1"/>
    <property type="gene ID" value="SMUV_0000383201"/>
</dbReference>
<evidence type="ECO:0000259" key="4">
    <source>
        <dbReference type="PROSITE" id="PS50835"/>
    </source>
</evidence>
<dbReference type="AlphaFoldDB" id="A0A158R4M6"/>
<dbReference type="PROSITE" id="PS50835">
    <property type="entry name" value="IG_LIKE"/>
    <property type="match status" value="1"/>
</dbReference>
<organism evidence="5 6">
    <name type="scientific">Syphacia muris</name>
    <dbReference type="NCBI Taxonomy" id="451379"/>
    <lineage>
        <taxon>Eukaryota</taxon>
        <taxon>Metazoa</taxon>
        <taxon>Ecdysozoa</taxon>
        <taxon>Nematoda</taxon>
        <taxon>Chromadorea</taxon>
        <taxon>Rhabditida</taxon>
        <taxon>Spirurina</taxon>
        <taxon>Oxyuridomorpha</taxon>
        <taxon>Oxyuroidea</taxon>
        <taxon>Oxyuridae</taxon>
        <taxon>Syphacia</taxon>
    </lineage>
</organism>
<name>A0A158R4M6_9BILA</name>
<accession>A0A158R4M6</accession>
<dbReference type="SUPFAM" id="SSF48726">
    <property type="entry name" value="Immunoglobulin"/>
    <property type="match status" value="1"/>
</dbReference>
<dbReference type="InterPro" id="IPR036179">
    <property type="entry name" value="Ig-like_dom_sf"/>
</dbReference>
<evidence type="ECO:0000256" key="1">
    <source>
        <dbReference type="ARBA" id="ARBA00022737"/>
    </source>
</evidence>
<dbReference type="GO" id="GO:0004672">
    <property type="term" value="F:protein kinase activity"/>
    <property type="evidence" value="ECO:0007669"/>
    <property type="project" value="TreeGrafter"/>
</dbReference>
<proteinExistence type="predicted"/>
<evidence type="ECO:0000256" key="2">
    <source>
        <dbReference type="ARBA" id="ARBA00023157"/>
    </source>
</evidence>
<dbReference type="PANTHER" id="PTHR47633:SF8">
    <property type="entry name" value="SPEG NEIGHBOR PROTEIN"/>
    <property type="match status" value="1"/>
</dbReference>
<keyword evidence="2" id="KW-1015">Disulfide bond</keyword>
<feature type="domain" description="Ig-like" evidence="4">
    <location>
        <begin position="79"/>
        <end position="166"/>
    </location>
</feature>
<keyword evidence="3" id="KW-0393">Immunoglobulin domain</keyword>
<dbReference type="InterPro" id="IPR013098">
    <property type="entry name" value="Ig_I-set"/>
</dbReference>
<keyword evidence="1" id="KW-0677">Repeat</keyword>
<keyword evidence="5" id="KW-1185">Reference proteome</keyword>
<dbReference type="FunFam" id="2.60.40.10:FF:000032">
    <property type="entry name" value="palladin isoform X1"/>
    <property type="match status" value="1"/>
</dbReference>
<evidence type="ECO:0000313" key="5">
    <source>
        <dbReference type="Proteomes" id="UP000046393"/>
    </source>
</evidence>
<evidence type="ECO:0000313" key="6">
    <source>
        <dbReference type="WBParaSite" id="SMUV_0000383201-mRNA-1"/>
    </source>
</evidence>
<reference evidence="6" key="1">
    <citation type="submission" date="2016-04" db="UniProtKB">
        <authorList>
            <consortium name="WormBaseParasite"/>
        </authorList>
    </citation>
    <scope>IDENTIFICATION</scope>
</reference>
<dbReference type="Gene3D" id="2.60.40.10">
    <property type="entry name" value="Immunoglobulins"/>
    <property type="match status" value="1"/>
</dbReference>
<dbReference type="Proteomes" id="UP000046393">
    <property type="component" value="Unplaced"/>
</dbReference>
<dbReference type="PANTHER" id="PTHR47633">
    <property type="entry name" value="IMMUNOGLOBULIN"/>
    <property type="match status" value="1"/>
</dbReference>
<dbReference type="InterPro" id="IPR007110">
    <property type="entry name" value="Ig-like_dom"/>
</dbReference>
<dbReference type="InterPro" id="IPR013783">
    <property type="entry name" value="Ig-like_fold"/>
</dbReference>
<dbReference type="Pfam" id="PF07679">
    <property type="entry name" value="I-set"/>
    <property type="match status" value="1"/>
</dbReference>